<feature type="domain" description="HTH cro/C1-type" evidence="1">
    <location>
        <begin position="24"/>
        <end position="63"/>
    </location>
</feature>
<dbReference type="PIRSF" id="PIRSF005978">
    <property type="entry name" value="HTH_MJ0621_prd"/>
    <property type="match status" value="1"/>
</dbReference>
<evidence type="ECO:0000313" key="2">
    <source>
        <dbReference type="EMBL" id="CAJ35880.1"/>
    </source>
</evidence>
<keyword evidence="3" id="KW-1185">Reference proteome</keyword>
<dbReference type="GO" id="GO:0003677">
    <property type="term" value="F:DNA binding"/>
    <property type="evidence" value="ECO:0007669"/>
    <property type="project" value="InterPro"/>
</dbReference>
<dbReference type="GeneID" id="5142721"/>
<proteinExistence type="predicted"/>
<dbReference type="OrthoDB" id="350214at2157"/>
<dbReference type="KEGG" id="rci:RCIX449"/>
<dbReference type="InterPro" id="IPR001387">
    <property type="entry name" value="Cro/C1-type_HTH"/>
</dbReference>
<dbReference type="Pfam" id="PF01381">
    <property type="entry name" value="HTH_3"/>
    <property type="match status" value="1"/>
</dbReference>
<dbReference type="PATRIC" id="fig|351160.9.peg.2357"/>
<dbReference type="SUPFAM" id="SSF47413">
    <property type="entry name" value="lambda repressor-like DNA-binding domains"/>
    <property type="match status" value="1"/>
</dbReference>
<accession>Q0W6W3</accession>
<dbReference type="eggNOG" id="arCOG04375">
    <property type="taxonomic scope" value="Archaea"/>
</dbReference>
<dbReference type="Proteomes" id="UP000000663">
    <property type="component" value="Chromosome"/>
</dbReference>
<protein>
    <recommendedName>
        <fullName evidence="1">HTH cro/C1-type domain-containing protein</fullName>
    </recommendedName>
</protein>
<gene>
    <name evidence="2" type="ORF">RCIX449</name>
</gene>
<dbReference type="Gene3D" id="1.10.260.40">
    <property type="entry name" value="lambda repressor-like DNA-binding domains"/>
    <property type="match status" value="1"/>
</dbReference>
<name>Q0W6W3_METAR</name>
<evidence type="ECO:0000259" key="1">
    <source>
        <dbReference type="PROSITE" id="PS50943"/>
    </source>
</evidence>
<evidence type="ECO:0000313" key="3">
    <source>
        <dbReference type="Proteomes" id="UP000000663"/>
    </source>
</evidence>
<organism evidence="2 3">
    <name type="scientific">Methanocella arvoryzae (strain DSM 22066 / NBRC 105507 / MRE50)</name>
    <dbReference type="NCBI Taxonomy" id="351160"/>
    <lineage>
        <taxon>Archaea</taxon>
        <taxon>Methanobacteriati</taxon>
        <taxon>Methanobacteriota</taxon>
        <taxon>Stenosarchaea group</taxon>
        <taxon>Methanomicrobia</taxon>
        <taxon>Methanocellales</taxon>
        <taxon>Methanocellaceae</taxon>
        <taxon>Methanocella</taxon>
    </lineage>
</organism>
<dbReference type="PROSITE" id="PS50943">
    <property type="entry name" value="HTH_CROC1"/>
    <property type="match status" value="1"/>
</dbReference>
<reference evidence="2 3" key="1">
    <citation type="journal article" date="2006" name="Science">
        <title>Genome of rice cluster I archaea -- the key methane producers in the rice rhizosphere.</title>
        <authorList>
            <person name="Erkel C."/>
            <person name="Kube M."/>
            <person name="Reinhardt R."/>
            <person name="Liesack W."/>
        </authorList>
    </citation>
    <scope>NUCLEOTIDE SEQUENCE [LARGE SCALE GENOMIC DNA]</scope>
    <source>
        <strain evidence="3">DSM 22066 / NBRC 105507 / MRE50</strain>
    </source>
</reference>
<dbReference type="SMART" id="SM00530">
    <property type="entry name" value="HTH_XRE"/>
    <property type="match status" value="1"/>
</dbReference>
<sequence length="181" mass="20207">MTLADDIAVAAFQSDEEFRRVLDKVIRKDLGLSIAEFGERSRISPSTLYKIMSGDRDPNLNTLRDVVNSVREIEGLSREKFIAVIAARPVLDRIHEREMFVDERRVVVREYAAATMEDAIVAAIRAERDGAQALVCAPIVSYTIEKIVRVPVATIMPTNSVTVAIETASRKIRSQQALPPR</sequence>
<dbReference type="InterPro" id="IPR010982">
    <property type="entry name" value="Lambda_DNA-bd_dom_sf"/>
</dbReference>
<dbReference type="CDD" id="cd00093">
    <property type="entry name" value="HTH_XRE"/>
    <property type="match status" value="1"/>
</dbReference>
<dbReference type="AlphaFoldDB" id="Q0W6W3"/>
<dbReference type="EMBL" id="AM114193">
    <property type="protein sequence ID" value="CAJ35880.1"/>
    <property type="molecule type" value="Genomic_DNA"/>
</dbReference>
<dbReference type="InterPro" id="IPR016472">
    <property type="entry name" value="Tscrpt_reg_MJ0621_prd"/>
</dbReference>
<dbReference type="STRING" id="351160.RCIX449"/>
<dbReference type="RefSeq" id="WP_012036622.1">
    <property type="nucleotide sequence ID" value="NC_009464.1"/>
</dbReference>